<comment type="catalytic activity">
    <reaction evidence="1 13">
        <text>ATP-independent breakage of single-stranded DNA, followed by passage and rejoining.</text>
        <dbReference type="EC" id="5.6.2.1"/>
    </reaction>
</comment>
<gene>
    <name evidence="19" type="ORF">WN48_05275</name>
</gene>
<proteinExistence type="inferred from homology"/>
<comment type="function">
    <text evidence="11">Releases the supercoiling and torsional tension of DNA introduced during the DNA replication and transcription by transiently cleaving and rejoining one strand of the DNA duplex. Introduces a single-strand break via transesterification at a target site in duplex DNA. The scissile phosphodiester is attacked by the catalytic tyrosine of the enzyme, resulting in the formation of a DNA-(5'-phosphotyrosyl)-enzyme intermediate and the expulsion of a 3'-OH DNA strand. The free DNA strand than undergoes passage around the unbroken strand thus removing DNA supercoils. Finally, in the religation step, the DNA 3'-OH attacks the covalent intermediate to expel the active-site tyrosine and restore the DNA phosphodiester backbone. Weakly relaxes negative supercoils and displays a distinct preference for binding single-stranded DNA.</text>
</comment>
<dbReference type="PRINTS" id="PR00417">
    <property type="entry name" value="PRTPISMRASEI"/>
</dbReference>
<dbReference type="Pfam" id="PF06839">
    <property type="entry name" value="Zn_ribbon_GRF"/>
    <property type="match status" value="2"/>
</dbReference>
<dbReference type="Gene3D" id="3.30.65.10">
    <property type="entry name" value="Bacterial Topoisomerase I, domain 1"/>
    <property type="match status" value="1"/>
</dbReference>
<evidence type="ECO:0000256" key="5">
    <source>
        <dbReference type="ARBA" id="ARBA00022737"/>
    </source>
</evidence>
<dbReference type="PROSITE" id="PS00396">
    <property type="entry name" value="TOPO_IA_1"/>
    <property type="match status" value="1"/>
</dbReference>
<dbReference type="InterPro" id="IPR001878">
    <property type="entry name" value="Znf_CCHC"/>
</dbReference>
<dbReference type="Gene3D" id="2.70.20.10">
    <property type="entry name" value="Topoisomerase I, domain 3"/>
    <property type="match status" value="1"/>
</dbReference>
<sequence length="1025" mass="116791">MVMKVLNVAEKHDAAKNIAGYLSRGNCKRREGLSPYNKIFEFSTYLWNQNCDMIMTSVSGHLLNYTFIGTYCKWGACQPLCLFDAPVIKQCLEENSIKIKKTLEREIQKCSALIIWTDCDREGENIGFEVIQVCCAIKPDVRIYRAKFSEITQTSVNRSLQNLCEPNKAISDAVDVRSELDLRIGAAFTRFQTMRLRKVFPRNLADMMISYGSCQFPTLGFVVERFLAIERFQPEPYWKIKVMDIRDGISVEFRWARGRLFEKLPCEVLFDICLEQPSATVQRIVSKPKSKWRPLPLDTVELEKQGSRKLHLSAKETMKIAERLYTQGLISYPRTETNIFPKELNLIPFVSQQINNSAWGNFAQQLLEKGLTPREGKKSDQAHPPIYPLKYIDSLNGNEAKVYEFVVRHFLACLSSNAVGQETTVEIDIAGEEFIANGLQIIEKNYLNVYIYENWSDKEIHIYQEGQVFEPTKIDMVQEETCPPQLLTEADLISLMDKHGIGTDATHAEHIDTIKLRQYVGLVDDKHLIPGKLGIGLVTGYDNMGFQMSKPDLRADLEKDLTLICNRQKNPKDVLENQIKKYRDLFKITLERADLIDNALADYLDERPIEAREIQIDNPSQEIVIFKCPKCGSSMTLRNRKQGTGKYIGCMGYPTCNNVIWFPQNIEHVEILDEICSQCSGNMRKLRFKLSKYAFPIYGTDYTTCIGGCDPTFNELLNIKNESIRSQTQTNDSGYRSMFDGIIVSNSTLVRNSTPRPVSNIENKSGSSESSASIGFVRNQNSNRNNIGESRNIKQQNNSKNSTWTNTNIVTRPTNKPNVSRNVQDKVWGVIEKDAVIMCSCNENAIQLTVKKDGPNHGRGFYKCAKPQGSGCNFFLWADDGHQMQINTSRDPHLSAASTSTGSSVRVNSYQSSPVLPDNDVKCHCNQIAAQRIVQKDGPNKGRPFYTCTKSMNNSCKFFQWGDENVEDVRNDTFRGRSKQTYTRNQSEQHERDQIKSRVVRKRKCRICGIEGHTRKTCPENAMDR</sequence>
<dbReference type="InterPro" id="IPR006171">
    <property type="entry name" value="TOPRIM_dom"/>
</dbReference>
<accession>A0A310SU86</accession>
<dbReference type="GO" id="GO:0006310">
    <property type="term" value="P:DNA recombination"/>
    <property type="evidence" value="ECO:0007669"/>
    <property type="project" value="TreeGrafter"/>
</dbReference>
<evidence type="ECO:0000256" key="10">
    <source>
        <dbReference type="ARBA" id="ARBA00023235"/>
    </source>
</evidence>
<protein>
    <recommendedName>
        <fullName evidence="3 13">DNA topoisomerase</fullName>
        <ecNumber evidence="3 13">5.6.2.1</ecNumber>
    </recommendedName>
</protein>
<evidence type="ECO:0000256" key="2">
    <source>
        <dbReference type="ARBA" id="ARBA00009446"/>
    </source>
</evidence>
<dbReference type="PANTHER" id="PTHR11390:SF21">
    <property type="entry name" value="DNA TOPOISOMERASE 3-ALPHA"/>
    <property type="match status" value="1"/>
</dbReference>
<dbReference type="InterPro" id="IPR023406">
    <property type="entry name" value="Topo_IA_AS"/>
</dbReference>
<dbReference type="AlphaFoldDB" id="A0A310SU86"/>
<dbReference type="InterPro" id="IPR013824">
    <property type="entry name" value="Topo_IA_cen_sub1"/>
</dbReference>
<dbReference type="PANTHER" id="PTHR11390">
    <property type="entry name" value="PROKARYOTIC DNA TOPOISOMERASE"/>
    <property type="match status" value="1"/>
</dbReference>
<dbReference type="Pfam" id="PF01131">
    <property type="entry name" value="Topoisom_bac"/>
    <property type="match status" value="1"/>
</dbReference>
<feature type="domain" description="CCHC-type" evidence="15">
    <location>
        <begin position="1003"/>
        <end position="1020"/>
    </location>
</feature>
<organism evidence="19 20">
    <name type="scientific">Eufriesea mexicana</name>
    <dbReference type="NCBI Taxonomy" id="516756"/>
    <lineage>
        <taxon>Eukaryota</taxon>
        <taxon>Metazoa</taxon>
        <taxon>Ecdysozoa</taxon>
        <taxon>Arthropoda</taxon>
        <taxon>Hexapoda</taxon>
        <taxon>Insecta</taxon>
        <taxon>Pterygota</taxon>
        <taxon>Neoptera</taxon>
        <taxon>Endopterygota</taxon>
        <taxon>Hymenoptera</taxon>
        <taxon>Apocrita</taxon>
        <taxon>Aculeata</taxon>
        <taxon>Apoidea</taxon>
        <taxon>Anthophila</taxon>
        <taxon>Apidae</taxon>
        <taxon>Eufriesea</taxon>
    </lineage>
</organism>
<dbReference type="Gene3D" id="1.10.460.10">
    <property type="entry name" value="Topoisomerase I, domain 2"/>
    <property type="match status" value="1"/>
</dbReference>
<feature type="region of interest" description="Disordered" evidence="14">
    <location>
        <begin position="753"/>
        <end position="820"/>
    </location>
</feature>
<evidence type="ECO:0000259" key="17">
    <source>
        <dbReference type="PROSITE" id="PS51999"/>
    </source>
</evidence>
<keyword evidence="7" id="KW-0862">Zinc</keyword>
<evidence type="ECO:0000256" key="8">
    <source>
        <dbReference type="ARBA" id="ARBA00023029"/>
    </source>
</evidence>
<evidence type="ECO:0000256" key="13">
    <source>
        <dbReference type="RuleBase" id="RU362092"/>
    </source>
</evidence>
<dbReference type="GO" id="GO:0006265">
    <property type="term" value="P:DNA topological change"/>
    <property type="evidence" value="ECO:0007669"/>
    <property type="project" value="InterPro"/>
</dbReference>
<dbReference type="GO" id="GO:0003917">
    <property type="term" value="F:DNA topoisomerase type I (single strand cut, ATP-independent) activity"/>
    <property type="evidence" value="ECO:0007669"/>
    <property type="project" value="UniProtKB-EC"/>
</dbReference>
<feature type="domain" description="GRF-type" evidence="17">
    <location>
        <begin position="839"/>
        <end position="881"/>
    </location>
</feature>
<dbReference type="GO" id="GO:0008270">
    <property type="term" value="F:zinc ion binding"/>
    <property type="evidence" value="ECO:0007669"/>
    <property type="project" value="UniProtKB-KW"/>
</dbReference>
<dbReference type="PROSITE" id="PS52039">
    <property type="entry name" value="TOPO_IA_2"/>
    <property type="match status" value="1"/>
</dbReference>
<dbReference type="EC" id="5.6.2.1" evidence="3 13"/>
<dbReference type="FunFam" id="3.40.50.140:FF:000003">
    <property type="entry name" value="DNA topoisomerase"/>
    <property type="match status" value="1"/>
</dbReference>
<feature type="compositionally biased region" description="Low complexity" evidence="14">
    <location>
        <begin position="759"/>
        <end position="775"/>
    </location>
</feature>
<dbReference type="InterPro" id="IPR013498">
    <property type="entry name" value="Topo_IA_Znf"/>
</dbReference>
<dbReference type="GO" id="GO:0005634">
    <property type="term" value="C:nucleus"/>
    <property type="evidence" value="ECO:0007669"/>
    <property type="project" value="TreeGrafter"/>
</dbReference>
<evidence type="ECO:0000256" key="7">
    <source>
        <dbReference type="ARBA" id="ARBA00022833"/>
    </source>
</evidence>
<comment type="similarity">
    <text evidence="2 13">Belongs to the type IA topoisomerase family.</text>
</comment>
<dbReference type="EMBL" id="KQ760382">
    <property type="protein sequence ID" value="OAD60713.1"/>
    <property type="molecule type" value="Genomic_DNA"/>
</dbReference>
<dbReference type="PROSITE" id="PS50880">
    <property type="entry name" value="TOPRIM"/>
    <property type="match status" value="1"/>
</dbReference>
<evidence type="ECO:0000259" key="15">
    <source>
        <dbReference type="PROSITE" id="PS50158"/>
    </source>
</evidence>
<dbReference type="InterPro" id="IPR013825">
    <property type="entry name" value="Topo_IA_cen_sub2"/>
</dbReference>
<evidence type="ECO:0000256" key="14">
    <source>
        <dbReference type="SAM" id="MobiDB-lite"/>
    </source>
</evidence>
<dbReference type="InterPro" id="IPR013826">
    <property type="entry name" value="Topo_IA_cen_sub3"/>
</dbReference>
<feature type="domain" description="Toprim" evidence="16">
    <location>
        <begin position="4"/>
        <end position="149"/>
    </location>
</feature>
<reference evidence="19 20" key="1">
    <citation type="submission" date="2015-07" db="EMBL/GenBank/DDBJ databases">
        <title>The genome of Eufriesea mexicana.</title>
        <authorList>
            <person name="Pan H."/>
            <person name="Kapheim K."/>
        </authorList>
    </citation>
    <scope>NUCLEOTIDE SEQUENCE [LARGE SCALE GENOMIC DNA]</scope>
    <source>
        <strain evidence="19">0111107269</strain>
        <tissue evidence="19">Whole body</tissue>
    </source>
</reference>
<dbReference type="SUPFAM" id="SSF56712">
    <property type="entry name" value="Prokaryotic type I DNA topoisomerase"/>
    <property type="match status" value="1"/>
</dbReference>
<evidence type="ECO:0000256" key="4">
    <source>
        <dbReference type="ARBA" id="ARBA00022723"/>
    </source>
</evidence>
<name>A0A310SU86_9HYME</name>
<dbReference type="SMART" id="SM00436">
    <property type="entry name" value="TOP1Bc"/>
    <property type="match status" value="1"/>
</dbReference>
<feature type="compositionally biased region" description="Low complexity" evidence="14">
    <location>
        <begin position="797"/>
        <end position="808"/>
    </location>
</feature>
<dbReference type="GO" id="GO:0003677">
    <property type="term" value="F:DNA binding"/>
    <property type="evidence" value="ECO:0007669"/>
    <property type="project" value="UniProtKB-KW"/>
</dbReference>
<dbReference type="InterPro" id="IPR010666">
    <property type="entry name" value="Znf_GRF"/>
</dbReference>
<dbReference type="InterPro" id="IPR013497">
    <property type="entry name" value="Topo_IA_cen"/>
</dbReference>
<dbReference type="Gene3D" id="3.40.50.140">
    <property type="match status" value="1"/>
</dbReference>
<feature type="domain" description="Topo IA-type catalytic" evidence="18">
    <location>
        <begin position="167"/>
        <end position="586"/>
    </location>
</feature>
<dbReference type="GO" id="GO:0031422">
    <property type="term" value="C:RecQ family helicase-topoisomerase III complex"/>
    <property type="evidence" value="ECO:0007669"/>
    <property type="project" value="TreeGrafter"/>
</dbReference>
<dbReference type="CDD" id="cd00186">
    <property type="entry name" value="TOP1Ac"/>
    <property type="match status" value="1"/>
</dbReference>
<evidence type="ECO:0000256" key="3">
    <source>
        <dbReference type="ARBA" id="ARBA00012891"/>
    </source>
</evidence>
<feature type="compositionally biased region" description="Polar residues" evidence="14">
    <location>
        <begin position="778"/>
        <end position="796"/>
    </location>
</feature>
<dbReference type="Pfam" id="PF01751">
    <property type="entry name" value="Toprim"/>
    <property type="match status" value="1"/>
</dbReference>
<keyword evidence="9 13" id="KW-0238">DNA-binding</keyword>
<dbReference type="InterPro" id="IPR023405">
    <property type="entry name" value="Topo_IA_core_domain"/>
</dbReference>
<dbReference type="InterPro" id="IPR034144">
    <property type="entry name" value="TOPRIM_TopoIII"/>
</dbReference>
<dbReference type="CDD" id="cd03362">
    <property type="entry name" value="TOPRIM_TopoIA_TopoIII"/>
    <property type="match status" value="1"/>
</dbReference>
<evidence type="ECO:0000313" key="20">
    <source>
        <dbReference type="Proteomes" id="UP000250275"/>
    </source>
</evidence>
<evidence type="ECO:0000259" key="16">
    <source>
        <dbReference type="PROSITE" id="PS50880"/>
    </source>
</evidence>
<dbReference type="PROSITE" id="PS50158">
    <property type="entry name" value="ZF_CCHC"/>
    <property type="match status" value="1"/>
</dbReference>
<evidence type="ECO:0000256" key="12">
    <source>
        <dbReference type="PROSITE-ProRule" id="PRU00047"/>
    </source>
</evidence>
<dbReference type="InterPro" id="IPR000380">
    <property type="entry name" value="Topo_IA"/>
</dbReference>
<dbReference type="FunFam" id="1.10.460.10:FF:000003">
    <property type="entry name" value="DNA topoisomerase"/>
    <property type="match status" value="1"/>
</dbReference>
<evidence type="ECO:0000259" key="18">
    <source>
        <dbReference type="PROSITE" id="PS52039"/>
    </source>
</evidence>
<dbReference type="PROSITE" id="PS51999">
    <property type="entry name" value="ZF_GRF"/>
    <property type="match status" value="2"/>
</dbReference>
<keyword evidence="6 12" id="KW-0863">Zinc-finger</keyword>
<evidence type="ECO:0000256" key="1">
    <source>
        <dbReference type="ARBA" id="ARBA00000213"/>
    </source>
</evidence>
<dbReference type="SMART" id="SM00437">
    <property type="entry name" value="TOP1Ac"/>
    <property type="match status" value="1"/>
</dbReference>
<dbReference type="OrthoDB" id="430051at2759"/>
<evidence type="ECO:0000256" key="9">
    <source>
        <dbReference type="ARBA" id="ARBA00023125"/>
    </source>
</evidence>
<dbReference type="SMART" id="SM00493">
    <property type="entry name" value="TOPRIM"/>
    <property type="match status" value="1"/>
</dbReference>
<keyword evidence="4" id="KW-0479">Metal-binding</keyword>
<keyword evidence="20" id="KW-1185">Reference proteome</keyword>
<dbReference type="InterPro" id="IPR003602">
    <property type="entry name" value="Topo_IA_DNA-bd_dom"/>
</dbReference>
<dbReference type="Gene3D" id="1.10.290.10">
    <property type="entry name" value="Topoisomerase I, domain 4"/>
    <property type="match status" value="1"/>
</dbReference>
<dbReference type="FunFam" id="1.10.290.10:FF:000001">
    <property type="entry name" value="DNA topoisomerase"/>
    <property type="match status" value="1"/>
</dbReference>
<dbReference type="InterPro" id="IPR003601">
    <property type="entry name" value="Topo_IA_2"/>
</dbReference>
<keyword evidence="5" id="KW-0677">Repeat</keyword>
<dbReference type="Proteomes" id="UP000250275">
    <property type="component" value="Unassembled WGS sequence"/>
</dbReference>
<evidence type="ECO:0000313" key="19">
    <source>
        <dbReference type="EMBL" id="OAD60713.1"/>
    </source>
</evidence>
<feature type="domain" description="GRF-type" evidence="17">
    <location>
        <begin position="923"/>
        <end position="965"/>
    </location>
</feature>
<keyword evidence="10 13" id="KW-0413">Isomerase</keyword>
<evidence type="ECO:0000256" key="11">
    <source>
        <dbReference type="ARBA" id="ARBA00056363"/>
    </source>
</evidence>
<dbReference type="GO" id="GO:0006281">
    <property type="term" value="P:DNA repair"/>
    <property type="evidence" value="ECO:0007669"/>
    <property type="project" value="TreeGrafter"/>
</dbReference>
<evidence type="ECO:0000256" key="6">
    <source>
        <dbReference type="ARBA" id="ARBA00022771"/>
    </source>
</evidence>
<comment type="function">
    <text evidence="13">Introduces a single-strand break via transesterification at a target site in duplex DNA. Releases the supercoiling and torsional tension of DNA introduced during the DNA replication and transcription by transiently cleaving and rejoining one strand of the DNA duplex. The scissile phosphodiester is attacked by the catalytic tyrosine of the enzyme, resulting in the formation of a DNA-(5'-phosphotyrosyl)-enzyme intermediate and the expulsion of a 3'-OH DNA strand.</text>
</comment>
<dbReference type="Pfam" id="PF01396">
    <property type="entry name" value="Zn_ribbon_Top1"/>
    <property type="match status" value="1"/>
</dbReference>
<feature type="compositionally biased region" description="Polar residues" evidence="14">
    <location>
        <begin position="809"/>
        <end position="820"/>
    </location>
</feature>
<keyword evidence="8 13" id="KW-0799">Topoisomerase</keyword>